<evidence type="ECO:0000313" key="2">
    <source>
        <dbReference type="Proteomes" id="UP000248987"/>
    </source>
</evidence>
<dbReference type="InterPro" id="IPR029063">
    <property type="entry name" value="SAM-dependent_MTases_sf"/>
</dbReference>
<reference evidence="1 2" key="1">
    <citation type="submission" date="2018-06" db="EMBL/GenBank/DDBJ databases">
        <title>Genomic Encyclopedia of Archaeal and Bacterial Type Strains, Phase II (KMG-II): from individual species to whole genera.</title>
        <authorList>
            <person name="Goeker M."/>
        </authorList>
    </citation>
    <scope>NUCLEOTIDE SEQUENCE [LARGE SCALE GENOMIC DNA]</scope>
    <source>
        <strain evidence="1 2">DSM 12408</strain>
    </source>
</reference>
<evidence type="ECO:0000313" key="1">
    <source>
        <dbReference type="EMBL" id="RAJ25230.1"/>
    </source>
</evidence>
<comment type="caution">
    <text evidence="1">The sequence shown here is derived from an EMBL/GenBank/DDBJ whole genome shotgun (WGS) entry which is preliminary data.</text>
</comment>
<evidence type="ECO:0008006" key="3">
    <source>
        <dbReference type="Google" id="ProtNLM"/>
    </source>
</evidence>
<organism evidence="1 2">
    <name type="scientific">Gelidibacter algens</name>
    <dbReference type="NCBI Taxonomy" id="49280"/>
    <lineage>
        <taxon>Bacteria</taxon>
        <taxon>Pseudomonadati</taxon>
        <taxon>Bacteroidota</taxon>
        <taxon>Flavobacteriia</taxon>
        <taxon>Flavobacteriales</taxon>
        <taxon>Flavobacteriaceae</taxon>
        <taxon>Gelidibacter</taxon>
    </lineage>
</organism>
<dbReference type="Proteomes" id="UP000248987">
    <property type="component" value="Unassembled WGS sequence"/>
</dbReference>
<gene>
    <name evidence="1" type="ORF">LX77_01532</name>
</gene>
<dbReference type="EMBL" id="QLLQ01000004">
    <property type="protein sequence ID" value="RAJ25230.1"/>
    <property type="molecule type" value="Genomic_DNA"/>
</dbReference>
<dbReference type="Gene3D" id="3.40.50.150">
    <property type="entry name" value="Vaccinia Virus protein VP39"/>
    <property type="match status" value="1"/>
</dbReference>
<dbReference type="AlphaFoldDB" id="A0A327S835"/>
<protein>
    <recommendedName>
        <fullName evidence="3">Methyltransferase family protein</fullName>
    </recommendedName>
</protein>
<name>A0A327S835_9FLAO</name>
<proteinExistence type="predicted"/>
<accession>A0A327S835</accession>
<dbReference type="RefSeq" id="WP_111625829.1">
    <property type="nucleotide sequence ID" value="NZ_QLLQ01000004.1"/>
</dbReference>
<keyword evidence="2" id="KW-1185">Reference proteome</keyword>
<sequence length="247" mass="28591">MITKIKNLINEYRSNHKYIKSKLHEVQLQNKELEWAHIFHDSIRGKEWLEELPLNVGRWAGNYSFFYILNRILNDFQPKAILDLGLGESSKFISAFLNNQLLESLHTIVEQDADWVANFQKTNSLSQRSKIVCCPLVTTEVNGFLSNVYKDFNTKIIDKFDLIIVDGPFGSDRFSRYDVVSLIERMEATDEFIILIDDTHRKGEQDTLHDIICKLKVKKLAFSIGQYHGTKSNTIIATKKYKLATSL</sequence>